<protein>
    <submittedName>
        <fullName evidence="2">Uncharacterized protein</fullName>
    </submittedName>
</protein>
<feature type="signal peptide" evidence="1">
    <location>
        <begin position="1"/>
        <end position="22"/>
    </location>
</feature>
<evidence type="ECO:0000313" key="3">
    <source>
        <dbReference type="Proteomes" id="UP001500567"/>
    </source>
</evidence>
<gene>
    <name evidence="2" type="ORF">GCM10022408_34680</name>
</gene>
<sequence>MLKTLFLPSVLILLLAVGCNKATPAEQQGLGDTPAAVVVDSAVGRLRAQVAKPRVGDVYVVQFQPGGAAARRYFFYHVFRATPDSAYLHPAGKDAATAAADLTRPEFQPSANVMVYTLAELLELLQEQPGDVNKARLIQVRQVP</sequence>
<dbReference type="RefSeq" id="WP_345074761.1">
    <property type="nucleotide sequence ID" value="NZ_BAABDJ010000038.1"/>
</dbReference>
<dbReference type="EMBL" id="BAABDJ010000038">
    <property type="protein sequence ID" value="GAA4018047.1"/>
    <property type="molecule type" value="Genomic_DNA"/>
</dbReference>
<proteinExistence type="predicted"/>
<comment type="caution">
    <text evidence="2">The sequence shown here is derived from an EMBL/GenBank/DDBJ whole genome shotgun (WGS) entry which is preliminary data.</text>
</comment>
<evidence type="ECO:0000313" key="2">
    <source>
        <dbReference type="EMBL" id="GAA4018047.1"/>
    </source>
</evidence>
<keyword evidence="3" id="KW-1185">Reference proteome</keyword>
<dbReference type="Proteomes" id="UP001500567">
    <property type="component" value="Unassembled WGS sequence"/>
</dbReference>
<keyword evidence="1" id="KW-0732">Signal</keyword>
<reference evidence="3" key="1">
    <citation type="journal article" date="2019" name="Int. J. Syst. Evol. Microbiol.">
        <title>The Global Catalogue of Microorganisms (GCM) 10K type strain sequencing project: providing services to taxonomists for standard genome sequencing and annotation.</title>
        <authorList>
            <consortium name="The Broad Institute Genomics Platform"/>
            <consortium name="The Broad Institute Genome Sequencing Center for Infectious Disease"/>
            <person name="Wu L."/>
            <person name="Ma J."/>
        </authorList>
    </citation>
    <scope>NUCLEOTIDE SEQUENCE [LARGE SCALE GENOMIC DNA]</scope>
    <source>
        <strain evidence="3">JCM 17224</strain>
    </source>
</reference>
<organism evidence="2 3">
    <name type="scientific">Hymenobacter fastidiosus</name>
    <dbReference type="NCBI Taxonomy" id="486264"/>
    <lineage>
        <taxon>Bacteria</taxon>
        <taxon>Pseudomonadati</taxon>
        <taxon>Bacteroidota</taxon>
        <taxon>Cytophagia</taxon>
        <taxon>Cytophagales</taxon>
        <taxon>Hymenobacteraceae</taxon>
        <taxon>Hymenobacter</taxon>
    </lineage>
</organism>
<feature type="chain" id="PRO_5046850501" evidence="1">
    <location>
        <begin position="23"/>
        <end position="144"/>
    </location>
</feature>
<name>A0ABP7SXP3_9BACT</name>
<accession>A0ABP7SXP3</accession>
<evidence type="ECO:0000256" key="1">
    <source>
        <dbReference type="SAM" id="SignalP"/>
    </source>
</evidence>
<dbReference type="PROSITE" id="PS51257">
    <property type="entry name" value="PROKAR_LIPOPROTEIN"/>
    <property type="match status" value="1"/>
</dbReference>